<keyword evidence="1" id="KW-1133">Transmembrane helix</keyword>
<protein>
    <submittedName>
        <fullName evidence="2">Uncharacterized protein</fullName>
    </submittedName>
</protein>
<dbReference type="AlphaFoldDB" id="A0AAN9T310"/>
<evidence type="ECO:0000313" key="3">
    <source>
        <dbReference type="Proteomes" id="UP001386955"/>
    </source>
</evidence>
<reference evidence="2 3" key="1">
    <citation type="submission" date="2024-01" db="EMBL/GenBank/DDBJ databases">
        <title>The genomes of 5 underutilized Papilionoideae crops provide insights into root nodulation and disease resistanc.</title>
        <authorList>
            <person name="Jiang F."/>
        </authorList>
    </citation>
    <scope>NUCLEOTIDE SEQUENCE [LARGE SCALE GENOMIC DNA]</scope>
    <source>
        <strain evidence="2">DUOXIRENSHENG_FW03</strain>
        <tissue evidence="2">Leaves</tissue>
    </source>
</reference>
<keyword evidence="1" id="KW-0472">Membrane</keyword>
<accession>A0AAN9T310</accession>
<name>A0AAN9T310_PSOTE</name>
<gene>
    <name evidence="2" type="ORF">VNO78_02746</name>
</gene>
<organism evidence="2 3">
    <name type="scientific">Psophocarpus tetragonolobus</name>
    <name type="common">Winged bean</name>
    <name type="synonym">Dolichos tetragonolobus</name>
    <dbReference type="NCBI Taxonomy" id="3891"/>
    <lineage>
        <taxon>Eukaryota</taxon>
        <taxon>Viridiplantae</taxon>
        <taxon>Streptophyta</taxon>
        <taxon>Embryophyta</taxon>
        <taxon>Tracheophyta</taxon>
        <taxon>Spermatophyta</taxon>
        <taxon>Magnoliopsida</taxon>
        <taxon>eudicotyledons</taxon>
        <taxon>Gunneridae</taxon>
        <taxon>Pentapetalae</taxon>
        <taxon>rosids</taxon>
        <taxon>fabids</taxon>
        <taxon>Fabales</taxon>
        <taxon>Fabaceae</taxon>
        <taxon>Papilionoideae</taxon>
        <taxon>50 kb inversion clade</taxon>
        <taxon>NPAAA clade</taxon>
        <taxon>indigoferoid/millettioid clade</taxon>
        <taxon>Phaseoleae</taxon>
        <taxon>Psophocarpus</taxon>
    </lineage>
</organism>
<dbReference type="EMBL" id="JAYMYS010000001">
    <property type="protein sequence ID" value="KAK7411313.1"/>
    <property type="molecule type" value="Genomic_DNA"/>
</dbReference>
<feature type="transmembrane region" description="Helical" evidence="1">
    <location>
        <begin position="47"/>
        <end position="65"/>
    </location>
</feature>
<keyword evidence="3" id="KW-1185">Reference proteome</keyword>
<evidence type="ECO:0000256" key="1">
    <source>
        <dbReference type="SAM" id="Phobius"/>
    </source>
</evidence>
<keyword evidence="1" id="KW-0812">Transmembrane</keyword>
<evidence type="ECO:0000313" key="2">
    <source>
        <dbReference type="EMBL" id="KAK7411313.1"/>
    </source>
</evidence>
<dbReference type="Proteomes" id="UP001386955">
    <property type="component" value="Unassembled WGS sequence"/>
</dbReference>
<comment type="caution">
    <text evidence="2">The sequence shown here is derived from an EMBL/GenBank/DDBJ whole genome shotgun (WGS) entry which is preliminary data.</text>
</comment>
<sequence>MSRSFTCRVQPKFKFRFCRMVFPKSCPCPAEALHATFIVFLFQVTEWLFSFIIWIVFLPPLSPLIELTHSLHSAY</sequence>
<proteinExistence type="predicted"/>